<dbReference type="NCBIfam" id="TIGR00244">
    <property type="entry name" value="transcriptional regulator NrdR"/>
    <property type="match status" value="1"/>
</dbReference>
<comment type="similarity">
    <text evidence="8">Belongs to the NrdR family.</text>
</comment>
<evidence type="ECO:0000256" key="8">
    <source>
        <dbReference type="HAMAP-Rule" id="MF_00440"/>
    </source>
</evidence>
<dbReference type="GO" id="GO:0005524">
    <property type="term" value="F:ATP binding"/>
    <property type="evidence" value="ECO:0007669"/>
    <property type="project" value="UniProtKB-UniRule"/>
</dbReference>
<dbReference type="InterPro" id="IPR055173">
    <property type="entry name" value="NrdR-like_N"/>
</dbReference>
<keyword evidence="3 8" id="KW-0863">Zinc-finger</keyword>
<reference evidence="10 11" key="1">
    <citation type="submission" date="2012-02" db="EMBL/GenBank/DDBJ databases">
        <title>Complete genome sequence of Phycisphaera mikurensis NBRC 102666.</title>
        <authorList>
            <person name="Ankai A."/>
            <person name="Hosoyama A."/>
            <person name="Terui Y."/>
            <person name="Sekine M."/>
            <person name="Fukai R."/>
            <person name="Kato Y."/>
            <person name="Nakamura S."/>
            <person name="Yamada-Narita S."/>
            <person name="Kawakoshi A."/>
            <person name="Fukunaga Y."/>
            <person name="Yamazaki S."/>
            <person name="Fujita N."/>
        </authorList>
    </citation>
    <scope>NUCLEOTIDE SEQUENCE [LARGE SCALE GENOMIC DNA]</scope>
    <source>
        <strain evidence="11">NBRC 102666 / KCTC 22515 / FYK2301M01</strain>
    </source>
</reference>
<dbReference type="AlphaFoldDB" id="I0IDE3"/>
<evidence type="ECO:0000256" key="1">
    <source>
        <dbReference type="ARBA" id="ARBA00022491"/>
    </source>
</evidence>
<evidence type="ECO:0000259" key="9">
    <source>
        <dbReference type="PROSITE" id="PS51161"/>
    </source>
</evidence>
<gene>
    <name evidence="8 10" type="primary">nrdR</name>
    <name evidence="10" type="ordered locus">PSMK_11220</name>
</gene>
<organism evidence="10 11">
    <name type="scientific">Phycisphaera mikurensis (strain NBRC 102666 / KCTC 22515 / FYK2301M01)</name>
    <dbReference type="NCBI Taxonomy" id="1142394"/>
    <lineage>
        <taxon>Bacteria</taxon>
        <taxon>Pseudomonadati</taxon>
        <taxon>Planctomycetota</taxon>
        <taxon>Phycisphaerae</taxon>
        <taxon>Phycisphaerales</taxon>
        <taxon>Phycisphaeraceae</taxon>
        <taxon>Phycisphaera</taxon>
    </lineage>
</organism>
<dbReference type="GO" id="GO:0003677">
    <property type="term" value="F:DNA binding"/>
    <property type="evidence" value="ECO:0007669"/>
    <property type="project" value="UniProtKB-KW"/>
</dbReference>
<dbReference type="STRING" id="1142394.PSMK_11220"/>
<feature type="domain" description="ATP-cone" evidence="9">
    <location>
        <begin position="50"/>
        <end position="140"/>
    </location>
</feature>
<dbReference type="EMBL" id="AP012338">
    <property type="protein sequence ID" value="BAM03281.1"/>
    <property type="molecule type" value="Genomic_DNA"/>
</dbReference>
<evidence type="ECO:0000256" key="4">
    <source>
        <dbReference type="ARBA" id="ARBA00022840"/>
    </source>
</evidence>
<evidence type="ECO:0000256" key="2">
    <source>
        <dbReference type="ARBA" id="ARBA00022741"/>
    </source>
</evidence>
<sequence>MRCPFCAQNDDRVVDSRELDDAGATRRRRVCKRCNRRFTTYERVEPTARVTVVKKDGTRVPFNRAKVLAGLQAACYKRPVPADALVAAAEAVEESLFKRGDREVDSLEVGRLTAQRLKALDAVAYIRFASVYMNFRDVDDLFEEVQAVREAQPPAQTPGQRGFGFADG</sequence>
<keyword evidence="6 8" id="KW-0238">DNA-binding</keyword>
<dbReference type="OrthoDB" id="9807461at2"/>
<keyword evidence="1 8" id="KW-0678">Repressor</keyword>
<keyword evidence="8" id="KW-0479">Metal-binding</keyword>
<evidence type="ECO:0000256" key="6">
    <source>
        <dbReference type="ARBA" id="ARBA00023125"/>
    </source>
</evidence>
<dbReference type="Proteomes" id="UP000007881">
    <property type="component" value="Chromosome"/>
</dbReference>
<proteinExistence type="inferred from homology"/>
<name>I0IDE3_PHYMF</name>
<comment type="cofactor">
    <cofactor evidence="8">
        <name>Zn(2+)</name>
        <dbReference type="ChEBI" id="CHEBI:29105"/>
    </cofactor>
    <text evidence="8">Binds 1 zinc ion.</text>
</comment>
<dbReference type="InterPro" id="IPR005144">
    <property type="entry name" value="ATP-cone_dom"/>
</dbReference>
<dbReference type="KEGG" id="phm:PSMK_11220"/>
<dbReference type="GO" id="GO:0045892">
    <property type="term" value="P:negative regulation of DNA-templated transcription"/>
    <property type="evidence" value="ECO:0007669"/>
    <property type="project" value="UniProtKB-UniRule"/>
</dbReference>
<evidence type="ECO:0000256" key="3">
    <source>
        <dbReference type="ARBA" id="ARBA00022771"/>
    </source>
</evidence>
<keyword evidence="8" id="KW-0862">Zinc</keyword>
<dbReference type="Pfam" id="PF03477">
    <property type="entry name" value="ATP-cone"/>
    <property type="match status" value="1"/>
</dbReference>
<dbReference type="GO" id="GO:0008270">
    <property type="term" value="F:zinc ion binding"/>
    <property type="evidence" value="ECO:0007669"/>
    <property type="project" value="UniProtKB-UniRule"/>
</dbReference>
<dbReference type="HOGENOM" id="CLU_108412_0_0_0"/>
<evidence type="ECO:0000256" key="7">
    <source>
        <dbReference type="ARBA" id="ARBA00023163"/>
    </source>
</evidence>
<dbReference type="InterPro" id="IPR003796">
    <property type="entry name" value="RNR_NrdR-like"/>
</dbReference>
<dbReference type="eggNOG" id="COG1327">
    <property type="taxonomic scope" value="Bacteria"/>
</dbReference>
<keyword evidence="5 8" id="KW-0805">Transcription regulation</keyword>
<comment type="function">
    <text evidence="8">Negatively regulates transcription of bacterial ribonucleotide reductase nrd genes and operons by binding to NrdR-boxes.</text>
</comment>
<dbReference type="PANTHER" id="PTHR30455">
    <property type="entry name" value="TRANSCRIPTIONAL REPRESSOR NRDR"/>
    <property type="match status" value="1"/>
</dbReference>
<dbReference type="PATRIC" id="fig|1142394.8.peg.1156"/>
<keyword evidence="4 8" id="KW-0067">ATP-binding</keyword>
<dbReference type="PROSITE" id="PS51161">
    <property type="entry name" value="ATP_CONE"/>
    <property type="match status" value="1"/>
</dbReference>
<dbReference type="HAMAP" id="MF_00440">
    <property type="entry name" value="NrdR"/>
    <property type="match status" value="1"/>
</dbReference>
<keyword evidence="11" id="KW-1185">Reference proteome</keyword>
<evidence type="ECO:0000313" key="11">
    <source>
        <dbReference type="Proteomes" id="UP000007881"/>
    </source>
</evidence>
<dbReference type="Pfam" id="PF22811">
    <property type="entry name" value="Zn_ribbon_NrdR"/>
    <property type="match status" value="1"/>
</dbReference>
<evidence type="ECO:0000256" key="5">
    <source>
        <dbReference type="ARBA" id="ARBA00023015"/>
    </source>
</evidence>
<dbReference type="PANTHER" id="PTHR30455:SF2">
    <property type="entry name" value="TRANSCRIPTIONAL REPRESSOR NRDR"/>
    <property type="match status" value="1"/>
</dbReference>
<feature type="zinc finger region" evidence="8">
    <location>
        <begin position="3"/>
        <end position="34"/>
    </location>
</feature>
<dbReference type="RefSeq" id="WP_014436500.1">
    <property type="nucleotide sequence ID" value="NC_017080.1"/>
</dbReference>
<accession>I0IDE3</accession>
<keyword evidence="2 8" id="KW-0547">Nucleotide-binding</keyword>
<evidence type="ECO:0000313" key="10">
    <source>
        <dbReference type="EMBL" id="BAM03281.1"/>
    </source>
</evidence>
<keyword evidence="7 8" id="KW-0804">Transcription</keyword>
<protein>
    <recommendedName>
        <fullName evidence="8">Transcriptional repressor NrdR</fullName>
    </recommendedName>
</protein>